<gene>
    <name evidence="5" type="ORF">EER27_13205</name>
</gene>
<dbReference type="InterPro" id="IPR011057">
    <property type="entry name" value="Mss4-like_sf"/>
</dbReference>
<comment type="similarity">
    <text evidence="1">Belongs to the Gfa family.</text>
</comment>
<accession>A0A3M8SVI1</accession>
<dbReference type="AlphaFoldDB" id="A0A3M8SVI1"/>
<dbReference type="GO" id="GO:0016846">
    <property type="term" value="F:carbon-sulfur lyase activity"/>
    <property type="evidence" value="ECO:0007669"/>
    <property type="project" value="InterPro"/>
</dbReference>
<sequence length="135" mass="14775">MTLKTYSGSCHCGKVRFEADIDLAAGTGKCNCTICTKSRNWGVIIKPEAFRLLSDPAETRDYQFNTGSTHWPFCATCGVRTYGQGDIPQVGGAFVSVQLASLDDATAEELAQAPVKYSDGRHDNWWNAPAETRHL</sequence>
<dbReference type="SUPFAM" id="SSF51316">
    <property type="entry name" value="Mss4-like"/>
    <property type="match status" value="1"/>
</dbReference>
<evidence type="ECO:0000256" key="2">
    <source>
        <dbReference type="ARBA" id="ARBA00022723"/>
    </source>
</evidence>
<evidence type="ECO:0000313" key="5">
    <source>
        <dbReference type="EMBL" id="RNF82860.1"/>
    </source>
</evidence>
<dbReference type="PROSITE" id="PS51891">
    <property type="entry name" value="CENP_V_GFA"/>
    <property type="match status" value="1"/>
</dbReference>
<evidence type="ECO:0000256" key="3">
    <source>
        <dbReference type="ARBA" id="ARBA00022833"/>
    </source>
</evidence>
<dbReference type="EMBL" id="RIBS01000006">
    <property type="protein sequence ID" value="RNF82860.1"/>
    <property type="molecule type" value="Genomic_DNA"/>
</dbReference>
<keyword evidence="6" id="KW-1185">Reference proteome</keyword>
<protein>
    <submittedName>
        <fullName evidence="5">GFA family protein</fullName>
    </submittedName>
</protein>
<evidence type="ECO:0000313" key="6">
    <source>
        <dbReference type="Proteomes" id="UP000267049"/>
    </source>
</evidence>
<keyword evidence="3" id="KW-0862">Zinc</keyword>
<dbReference type="Gene3D" id="2.170.150.70">
    <property type="match status" value="1"/>
</dbReference>
<dbReference type="PANTHER" id="PTHR28620:SF1">
    <property type="entry name" value="CENP-V_GFA DOMAIN-CONTAINING PROTEIN"/>
    <property type="match status" value="1"/>
</dbReference>
<reference evidence="5 6" key="1">
    <citation type="submission" date="2018-11" db="EMBL/GenBank/DDBJ databases">
        <title>Lysobacter cryohumiis sp. nov., isolated from soil in the Tianshan Mountains, Xinjiang, China.</title>
        <authorList>
            <person name="Luo Y."/>
            <person name="Sheng H."/>
        </authorList>
    </citation>
    <scope>NUCLEOTIDE SEQUENCE [LARGE SCALE GENOMIC DNA]</scope>
    <source>
        <strain evidence="5 6">ZS60</strain>
    </source>
</reference>
<proteinExistence type="inferred from homology"/>
<dbReference type="PANTHER" id="PTHR28620">
    <property type="entry name" value="CENTROMERE PROTEIN V"/>
    <property type="match status" value="1"/>
</dbReference>
<dbReference type="GO" id="GO:0046872">
    <property type="term" value="F:metal ion binding"/>
    <property type="evidence" value="ECO:0007669"/>
    <property type="project" value="UniProtKB-KW"/>
</dbReference>
<dbReference type="RefSeq" id="WP_123088593.1">
    <property type="nucleotide sequence ID" value="NZ_RIBS01000006.1"/>
</dbReference>
<dbReference type="Proteomes" id="UP000267049">
    <property type="component" value="Unassembled WGS sequence"/>
</dbReference>
<comment type="caution">
    <text evidence="5">The sequence shown here is derived from an EMBL/GenBank/DDBJ whole genome shotgun (WGS) entry which is preliminary data.</text>
</comment>
<keyword evidence="2" id="KW-0479">Metal-binding</keyword>
<dbReference type="InterPro" id="IPR052355">
    <property type="entry name" value="CENP-V-like"/>
</dbReference>
<name>A0A3M8SVI1_9GAMM</name>
<evidence type="ECO:0000256" key="1">
    <source>
        <dbReference type="ARBA" id="ARBA00005495"/>
    </source>
</evidence>
<dbReference type="Pfam" id="PF04828">
    <property type="entry name" value="GFA"/>
    <property type="match status" value="1"/>
</dbReference>
<dbReference type="InterPro" id="IPR006913">
    <property type="entry name" value="CENP-V/GFA"/>
</dbReference>
<organism evidence="5 6">
    <name type="scientific">Montanilutibacter psychrotolerans</name>
    <dbReference type="NCBI Taxonomy" id="1327343"/>
    <lineage>
        <taxon>Bacteria</taxon>
        <taxon>Pseudomonadati</taxon>
        <taxon>Pseudomonadota</taxon>
        <taxon>Gammaproteobacteria</taxon>
        <taxon>Lysobacterales</taxon>
        <taxon>Lysobacteraceae</taxon>
        <taxon>Montanilutibacter</taxon>
    </lineage>
</organism>
<feature type="domain" description="CENP-V/GFA" evidence="4">
    <location>
        <begin position="6"/>
        <end position="126"/>
    </location>
</feature>
<evidence type="ECO:0000259" key="4">
    <source>
        <dbReference type="PROSITE" id="PS51891"/>
    </source>
</evidence>
<dbReference type="OrthoDB" id="9805575at2"/>